<comment type="caution">
    <text evidence="2">The sequence shown here is derived from an EMBL/GenBank/DDBJ whole genome shotgun (WGS) entry which is preliminary data.</text>
</comment>
<protein>
    <submittedName>
        <fullName evidence="2">Uncharacterized protein</fullName>
    </submittedName>
</protein>
<name>A0A1F8ADA1_9EURO</name>
<dbReference type="OrthoDB" id="3439627at2759"/>
<evidence type="ECO:0000256" key="1">
    <source>
        <dbReference type="SAM" id="MobiDB-lite"/>
    </source>
</evidence>
<dbReference type="Proteomes" id="UP000179179">
    <property type="component" value="Unassembled WGS sequence"/>
</dbReference>
<gene>
    <name evidence="2" type="ORF">ABOM_003558</name>
</gene>
<proteinExistence type="predicted"/>
<evidence type="ECO:0000313" key="3">
    <source>
        <dbReference type="Proteomes" id="UP000179179"/>
    </source>
</evidence>
<keyword evidence="3" id="KW-1185">Reference proteome</keyword>
<dbReference type="RefSeq" id="XP_022393045.1">
    <property type="nucleotide sequence ID" value="XM_022530688.1"/>
</dbReference>
<dbReference type="AlphaFoldDB" id="A0A1F8ADA1"/>
<feature type="region of interest" description="Disordered" evidence="1">
    <location>
        <begin position="1"/>
        <end position="87"/>
    </location>
</feature>
<accession>A0A1F8ADA1</accession>
<dbReference type="GeneID" id="34446948"/>
<evidence type="ECO:0000313" key="2">
    <source>
        <dbReference type="EMBL" id="OGM49328.1"/>
    </source>
</evidence>
<reference evidence="2 3" key="1">
    <citation type="journal article" date="2016" name="Genome Biol. Evol.">
        <title>Draft genome sequence of an aflatoxigenic Aspergillus species, A. bombycis.</title>
        <authorList>
            <person name="Moore G.G."/>
            <person name="Mack B.M."/>
            <person name="Beltz S.B."/>
            <person name="Gilbert M.K."/>
        </authorList>
    </citation>
    <scope>NUCLEOTIDE SEQUENCE [LARGE SCALE GENOMIC DNA]</scope>
    <source>
        <strain evidence="3">NRRL 26010</strain>
    </source>
</reference>
<organism evidence="2 3">
    <name type="scientific">Aspergillus bombycis</name>
    <dbReference type="NCBI Taxonomy" id="109264"/>
    <lineage>
        <taxon>Eukaryota</taxon>
        <taxon>Fungi</taxon>
        <taxon>Dikarya</taxon>
        <taxon>Ascomycota</taxon>
        <taxon>Pezizomycotina</taxon>
        <taxon>Eurotiomycetes</taxon>
        <taxon>Eurotiomycetidae</taxon>
        <taxon>Eurotiales</taxon>
        <taxon>Aspergillaceae</taxon>
        <taxon>Aspergillus</taxon>
    </lineage>
</organism>
<dbReference type="EMBL" id="LYCR01000009">
    <property type="protein sequence ID" value="OGM49328.1"/>
    <property type="molecule type" value="Genomic_DNA"/>
</dbReference>
<sequence length="87" mass="8798">MPRGAEYDDGVPHSDNAVEAGQTKVHGAGDSNAQMGRVFRTAEFPEAAKELSGNATSFGGSAGHSSGKGGHEPKSLGEHKGLGAHKA</sequence>
<feature type="compositionally biased region" description="Basic and acidic residues" evidence="1">
    <location>
        <begin position="69"/>
        <end position="81"/>
    </location>
</feature>